<dbReference type="GO" id="GO:0006631">
    <property type="term" value="P:fatty acid metabolic process"/>
    <property type="evidence" value="ECO:0007669"/>
    <property type="project" value="TreeGrafter"/>
</dbReference>
<comment type="similarity">
    <text evidence="1">Belongs to the ATP-dependent AMP-binding enzyme family.</text>
</comment>
<proteinExistence type="inferred from homology"/>
<keyword evidence="6" id="KW-1185">Reference proteome</keyword>
<accession>A0A6N4W373</accession>
<dbReference type="GO" id="GO:0031956">
    <property type="term" value="F:medium-chain fatty acid-CoA ligase activity"/>
    <property type="evidence" value="ECO:0007669"/>
    <property type="project" value="TreeGrafter"/>
</dbReference>
<dbReference type="RefSeq" id="WP_163802773.1">
    <property type="nucleotide sequence ID" value="NZ_AP022620.1"/>
</dbReference>
<name>A0A6N4W373_9MYCO</name>
<evidence type="ECO:0000313" key="6">
    <source>
        <dbReference type="Proteomes" id="UP000467249"/>
    </source>
</evidence>
<dbReference type="InterPro" id="IPR042099">
    <property type="entry name" value="ANL_N_sf"/>
</dbReference>
<gene>
    <name evidence="5" type="ORF">MANY_04720</name>
</gene>
<dbReference type="KEGG" id="many:MANY_04720"/>
<dbReference type="PANTHER" id="PTHR43201">
    <property type="entry name" value="ACYL-COA SYNTHETASE"/>
    <property type="match status" value="1"/>
</dbReference>
<dbReference type="AlphaFoldDB" id="A0A6N4W373"/>
<feature type="domain" description="AMP-dependent synthetase/ligase" evidence="3">
    <location>
        <begin position="33"/>
        <end position="396"/>
    </location>
</feature>
<evidence type="ECO:0000256" key="2">
    <source>
        <dbReference type="ARBA" id="ARBA00022598"/>
    </source>
</evidence>
<dbReference type="Pfam" id="PF13193">
    <property type="entry name" value="AMP-binding_C"/>
    <property type="match status" value="1"/>
</dbReference>
<evidence type="ECO:0000256" key="1">
    <source>
        <dbReference type="ARBA" id="ARBA00006432"/>
    </source>
</evidence>
<sequence>MGAVSETPTLVTASRPADRSVPLVDHTVGELLELRAADHPQREAVVGVRHGSGALERLTYAQLAEEAGRVAAALSALVEPGEPVALWAPNVLEWTVIQYGAALSGVLLVALNPVLRDDELDYALRHSGARLLLHADVSRDYPMEEVAAQVCAQIPGVRRISLSDNDLWMSADSVSTGRAPHDPDAAVMLQYTSGTTGRPKGVLLTHRALVNVAKLTMEAGGVANGARCFNPLPLFHTAGCVIGTLGPLWVGGTAILCERFGAQTALQTLHDEQVSVLFYVPAILHALVGQQRVSALPAARLSVIMGGASPVPAELIEAAADLFGANVLNLYGQTELAPVLTVTRPTDSHGDRLTTVGQPLPQVECKVIDPDTGDTVGTGEVGEICARGYQQFVQYLHDPAATAAALDSEGFVRTGDLGAMDERGYLTVTGRLKELIIRGGENIAPAEVESVIAEHEQVVEATAIGLPDERLGEVVGLVCRVTGSERDALRQSLLDHARNRLPSYKIPARWFVTEAFPTTPTGKVQRFALRAAALADELDEL</sequence>
<organism evidence="5 6">
    <name type="scientific">Mycolicibacterium anyangense</name>
    <dbReference type="NCBI Taxonomy" id="1431246"/>
    <lineage>
        <taxon>Bacteria</taxon>
        <taxon>Bacillati</taxon>
        <taxon>Actinomycetota</taxon>
        <taxon>Actinomycetes</taxon>
        <taxon>Mycobacteriales</taxon>
        <taxon>Mycobacteriaceae</taxon>
        <taxon>Mycolicibacterium</taxon>
    </lineage>
</organism>
<dbReference type="InterPro" id="IPR020845">
    <property type="entry name" value="AMP-binding_CS"/>
</dbReference>
<dbReference type="PROSITE" id="PS00455">
    <property type="entry name" value="AMP_BINDING"/>
    <property type="match status" value="1"/>
</dbReference>
<dbReference type="Gene3D" id="3.40.50.12780">
    <property type="entry name" value="N-terminal domain of ligase-like"/>
    <property type="match status" value="1"/>
</dbReference>
<protein>
    <submittedName>
        <fullName evidence="5">Fatty-acyl-CoA synthase</fullName>
    </submittedName>
</protein>
<evidence type="ECO:0000259" key="4">
    <source>
        <dbReference type="Pfam" id="PF13193"/>
    </source>
</evidence>
<dbReference type="Pfam" id="PF00501">
    <property type="entry name" value="AMP-binding"/>
    <property type="match status" value="1"/>
</dbReference>
<dbReference type="InterPro" id="IPR025110">
    <property type="entry name" value="AMP-bd_C"/>
</dbReference>
<dbReference type="EMBL" id="AP022620">
    <property type="protein sequence ID" value="BBZ75135.1"/>
    <property type="molecule type" value="Genomic_DNA"/>
</dbReference>
<dbReference type="InterPro" id="IPR000873">
    <property type="entry name" value="AMP-dep_synth/lig_dom"/>
</dbReference>
<dbReference type="Proteomes" id="UP000467249">
    <property type="component" value="Chromosome"/>
</dbReference>
<dbReference type="PANTHER" id="PTHR43201:SF5">
    <property type="entry name" value="MEDIUM-CHAIN ACYL-COA LIGASE ACSF2, MITOCHONDRIAL"/>
    <property type="match status" value="1"/>
</dbReference>
<dbReference type="SUPFAM" id="SSF56801">
    <property type="entry name" value="Acetyl-CoA synthetase-like"/>
    <property type="match status" value="1"/>
</dbReference>
<evidence type="ECO:0000313" key="5">
    <source>
        <dbReference type="EMBL" id="BBZ75135.1"/>
    </source>
</evidence>
<dbReference type="Gene3D" id="3.30.300.30">
    <property type="match status" value="1"/>
</dbReference>
<feature type="domain" description="AMP-binding enzyme C-terminal" evidence="4">
    <location>
        <begin position="447"/>
        <end position="523"/>
    </location>
</feature>
<reference evidence="5 6" key="1">
    <citation type="journal article" date="2019" name="Emerg. Microbes Infect.">
        <title>Comprehensive subspecies identification of 175 nontuberculous mycobacteria species based on 7547 genomic profiles.</title>
        <authorList>
            <person name="Matsumoto Y."/>
            <person name="Kinjo T."/>
            <person name="Motooka D."/>
            <person name="Nabeya D."/>
            <person name="Jung N."/>
            <person name="Uechi K."/>
            <person name="Horii T."/>
            <person name="Iida T."/>
            <person name="Fujita J."/>
            <person name="Nakamura S."/>
        </authorList>
    </citation>
    <scope>NUCLEOTIDE SEQUENCE [LARGE SCALE GENOMIC DNA]</scope>
    <source>
        <strain evidence="5 6">JCM 30275</strain>
    </source>
</reference>
<evidence type="ECO:0000259" key="3">
    <source>
        <dbReference type="Pfam" id="PF00501"/>
    </source>
</evidence>
<keyword evidence="2" id="KW-0436">Ligase</keyword>
<dbReference type="InterPro" id="IPR045851">
    <property type="entry name" value="AMP-bd_C_sf"/>
</dbReference>